<dbReference type="Proteomes" id="UP001239782">
    <property type="component" value="Chromosome"/>
</dbReference>
<evidence type="ECO:0000313" key="3">
    <source>
        <dbReference type="Proteomes" id="UP001239782"/>
    </source>
</evidence>
<gene>
    <name evidence="2" type="ORF">Q9312_07250</name>
</gene>
<name>A0AA51X7Y0_9GAMM</name>
<dbReference type="EMBL" id="CP133548">
    <property type="protein sequence ID" value="WMS88703.1"/>
    <property type="molecule type" value="Genomic_DNA"/>
</dbReference>
<evidence type="ECO:0000256" key="1">
    <source>
        <dbReference type="SAM" id="Phobius"/>
    </source>
</evidence>
<proteinExistence type="predicted"/>
<keyword evidence="1" id="KW-0472">Membrane</keyword>
<evidence type="ECO:0000313" key="2">
    <source>
        <dbReference type="EMBL" id="WMS88703.1"/>
    </source>
</evidence>
<keyword evidence="1" id="KW-0812">Transmembrane</keyword>
<organism evidence="2 3">
    <name type="scientific">Pleionea litopenaei</name>
    <dbReference type="NCBI Taxonomy" id="3070815"/>
    <lineage>
        <taxon>Bacteria</taxon>
        <taxon>Pseudomonadati</taxon>
        <taxon>Pseudomonadota</taxon>
        <taxon>Gammaproteobacteria</taxon>
        <taxon>Oceanospirillales</taxon>
        <taxon>Pleioneaceae</taxon>
        <taxon>Pleionea</taxon>
    </lineage>
</organism>
<feature type="transmembrane region" description="Helical" evidence="1">
    <location>
        <begin position="47"/>
        <end position="67"/>
    </location>
</feature>
<reference evidence="2 3" key="1">
    <citation type="submission" date="2023-08" db="EMBL/GenBank/DDBJ databases">
        <title>Pleionea litopenaei sp. nov., isolated from stomach of juvenile Litopenaeus vannamei.</title>
        <authorList>
            <person name="Rho A.M."/>
            <person name="Hwang C.Y."/>
        </authorList>
    </citation>
    <scope>NUCLEOTIDE SEQUENCE [LARGE SCALE GENOMIC DNA]</scope>
    <source>
        <strain evidence="2 3">HL-JVS1</strain>
    </source>
</reference>
<dbReference type="AlphaFoldDB" id="A0AA51X7Y0"/>
<dbReference type="KEGG" id="plei:Q9312_07250"/>
<protein>
    <submittedName>
        <fullName evidence="2">Uncharacterized protein</fullName>
    </submittedName>
</protein>
<keyword evidence="1" id="KW-1133">Transmembrane helix</keyword>
<sequence>MSGEEKDKQWQAIEQALQSLPREMSPERSRWNEIAQEIAPQTNRSGWMPYAVAASVLVAIASTWFSVQTSLELKSLKQQQFAYQAAQEQIQYREHQRRLVKASFVENLNMASEQLDPATIADIQNNLAIIEQAMLDIKAALAKQPGNQRLNDLLQQTYTREQQLIESVEKSYPQLRGEA</sequence>
<keyword evidence="3" id="KW-1185">Reference proteome</keyword>
<dbReference type="RefSeq" id="WP_309203923.1">
    <property type="nucleotide sequence ID" value="NZ_CP133548.1"/>
</dbReference>
<accession>A0AA51X7Y0</accession>